<dbReference type="Pfam" id="PF00618">
    <property type="entry name" value="RasGEF_N"/>
    <property type="match status" value="1"/>
</dbReference>
<dbReference type="PANTHER" id="PTHR23113:SF356">
    <property type="entry name" value="FI05912P-RELATED"/>
    <property type="match status" value="1"/>
</dbReference>
<dbReference type="GO" id="GO:0005085">
    <property type="term" value="F:guanyl-nucleotide exchange factor activity"/>
    <property type="evidence" value="ECO:0007669"/>
    <property type="project" value="UniProtKB-KW"/>
</dbReference>
<evidence type="ECO:0000313" key="7">
    <source>
        <dbReference type="Proteomes" id="UP000479190"/>
    </source>
</evidence>
<evidence type="ECO:0000313" key="6">
    <source>
        <dbReference type="EMBL" id="CAB0043839.1"/>
    </source>
</evidence>
<dbReference type="PANTHER" id="PTHR23113">
    <property type="entry name" value="GUANINE NUCLEOTIDE EXCHANGE FACTOR"/>
    <property type="match status" value="1"/>
</dbReference>
<proteinExistence type="predicted"/>
<dbReference type="InterPro" id="IPR001895">
    <property type="entry name" value="RASGEF_cat_dom"/>
</dbReference>
<dbReference type="CDD" id="cd00155">
    <property type="entry name" value="RasGEF"/>
    <property type="match status" value="1"/>
</dbReference>
<dbReference type="Gene3D" id="1.20.870.10">
    <property type="entry name" value="Son of sevenless (SoS) protein Chain: S domain 1"/>
    <property type="match status" value="1"/>
</dbReference>
<accession>A0A6H5J6N8</accession>
<dbReference type="SMART" id="SM00147">
    <property type="entry name" value="RasGEF"/>
    <property type="match status" value="1"/>
</dbReference>
<evidence type="ECO:0008006" key="8">
    <source>
        <dbReference type="Google" id="ProtNLM"/>
    </source>
</evidence>
<dbReference type="SMART" id="SM00229">
    <property type="entry name" value="RasGEFN"/>
    <property type="match status" value="1"/>
</dbReference>
<dbReference type="PROSITE" id="PS00720">
    <property type="entry name" value="RASGEF"/>
    <property type="match status" value="1"/>
</dbReference>
<dbReference type="InterPro" id="IPR019804">
    <property type="entry name" value="Ras_G-nucl-exch_fac_CS"/>
</dbReference>
<dbReference type="PROSITE" id="PS50009">
    <property type="entry name" value="RASGEF_CAT"/>
    <property type="match status" value="1"/>
</dbReference>
<dbReference type="CDD" id="cd06224">
    <property type="entry name" value="REM"/>
    <property type="match status" value="1"/>
</dbReference>
<feature type="domain" description="N-terminal Ras-GEF" evidence="5">
    <location>
        <begin position="644"/>
        <end position="773"/>
    </location>
</feature>
<feature type="compositionally biased region" description="Low complexity" evidence="3">
    <location>
        <begin position="154"/>
        <end position="187"/>
    </location>
</feature>
<feature type="domain" description="Ras-GEF" evidence="4">
    <location>
        <begin position="805"/>
        <end position="1053"/>
    </location>
</feature>
<dbReference type="EMBL" id="CADCXV010001350">
    <property type="protein sequence ID" value="CAB0043839.1"/>
    <property type="molecule type" value="Genomic_DNA"/>
</dbReference>
<dbReference type="Pfam" id="PF00617">
    <property type="entry name" value="RasGEF"/>
    <property type="match status" value="1"/>
</dbReference>
<dbReference type="PROSITE" id="PS50212">
    <property type="entry name" value="RASGEF_NTER"/>
    <property type="match status" value="1"/>
</dbReference>
<feature type="compositionally biased region" description="Polar residues" evidence="3">
    <location>
        <begin position="116"/>
        <end position="125"/>
    </location>
</feature>
<gene>
    <name evidence="6" type="ORF">TBRA_LOCUS15427</name>
</gene>
<dbReference type="Proteomes" id="UP000479190">
    <property type="component" value="Unassembled WGS sequence"/>
</dbReference>
<dbReference type="InterPro" id="IPR008937">
    <property type="entry name" value="Ras-like_GEF"/>
</dbReference>
<dbReference type="InterPro" id="IPR023578">
    <property type="entry name" value="Ras_GEF_dom_sf"/>
</dbReference>
<evidence type="ECO:0000256" key="1">
    <source>
        <dbReference type="ARBA" id="ARBA00022658"/>
    </source>
</evidence>
<dbReference type="OrthoDB" id="20825at2759"/>
<dbReference type="GO" id="GO:0007265">
    <property type="term" value="P:Ras protein signal transduction"/>
    <property type="evidence" value="ECO:0007669"/>
    <property type="project" value="TreeGrafter"/>
</dbReference>
<dbReference type="InterPro" id="IPR000651">
    <property type="entry name" value="Ras-like_Gua-exchang_fac_N"/>
</dbReference>
<feature type="compositionally biased region" description="Basic residues" evidence="3">
    <location>
        <begin position="205"/>
        <end position="230"/>
    </location>
</feature>
<dbReference type="GO" id="GO:0005886">
    <property type="term" value="C:plasma membrane"/>
    <property type="evidence" value="ECO:0007669"/>
    <property type="project" value="TreeGrafter"/>
</dbReference>
<keyword evidence="1 2" id="KW-0344">Guanine-nucleotide releasing factor</keyword>
<dbReference type="AlphaFoldDB" id="A0A6H5J6N8"/>
<evidence type="ECO:0000256" key="2">
    <source>
        <dbReference type="PROSITE-ProRule" id="PRU00168"/>
    </source>
</evidence>
<dbReference type="SUPFAM" id="SSF48366">
    <property type="entry name" value="Ras GEF"/>
    <property type="match status" value="1"/>
</dbReference>
<organism evidence="6 7">
    <name type="scientific">Trichogramma brassicae</name>
    <dbReference type="NCBI Taxonomy" id="86971"/>
    <lineage>
        <taxon>Eukaryota</taxon>
        <taxon>Metazoa</taxon>
        <taxon>Ecdysozoa</taxon>
        <taxon>Arthropoda</taxon>
        <taxon>Hexapoda</taxon>
        <taxon>Insecta</taxon>
        <taxon>Pterygota</taxon>
        <taxon>Neoptera</taxon>
        <taxon>Endopterygota</taxon>
        <taxon>Hymenoptera</taxon>
        <taxon>Apocrita</taxon>
        <taxon>Proctotrupomorpha</taxon>
        <taxon>Chalcidoidea</taxon>
        <taxon>Trichogrammatidae</taxon>
        <taxon>Trichogramma</taxon>
    </lineage>
</organism>
<dbReference type="Gene3D" id="1.10.840.10">
    <property type="entry name" value="Ras guanine-nucleotide exchange factors catalytic domain"/>
    <property type="match status" value="1"/>
</dbReference>
<keyword evidence="7" id="KW-1185">Reference proteome</keyword>
<feature type="region of interest" description="Disordered" evidence="3">
    <location>
        <begin position="78"/>
        <end position="269"/>
    </location>
</feature>
<evidence type="ECO:0000256" key="3">
    <source>
        <dbReference type="SAM" id="MobiDB-lite"/>
    </source>
</evidence>
<evidence type="ECO:0000259" key="5">
    <source>
        <dbReference type="PROSITE" id="PS50212"/>
    </source>
</evidence>
<dbReference type="InterPro" id="IPR036964">
    <property type="entry name" value="RASGEF_cat_dom_sf"/>
</dbReference>
<sequence length="1240" mass="141495">MFQSVIHTVKFIFNLGVTVCSFSAIISRWELHEFACRSPSRTGLKAVVKKEARERTVWQNINYYVSASSDFVRQPIPQARSSNSERVAGTVRIGPDDDQPQLVSPRVARLQEFRGTRNQSTNITRASVREAKGKRRGAHSKLTAAALSGGGGAANSASSGGSGCSPQQLQSNSNNSPDQPGTSSSSSATCRCAEKQKQQQQQQAKQHKSPKKRHYERLPPQKHHPSRHRGNSLPPPAIAKPVKTPTTPEHHQYKTNSLPRTNRGKITKNSAIRHLAPTRQQQQHRQRFEYLTYMRGACQQMCLHNISYGAHPKTTTTANINSSNNNCGCARYGTPGRPVISAAPPTAAGIAAEVAENIYMNVYSSSCASKKDEKGELQSLQQYDKILHHNLLMYSRVNLESAYNVRRPYARDIHSCTDAHTHTYNTNGEILFTRKTWQINGRARLESEGGGAHQKVFMYFGWPPQTIRRHRRASRSDTHYYTHIAVYTQNSREKSLMSYAINPPLISFRSGATKAATRPPYTPIVRQCIYLYARSREPKTNEAKRRPDRKLARNFRACTQRWKTSRLIFHIYARSNLLGKLFRISDRTKRCVSCKSLKAYITGLAFFKKKKKTKQHRRTHVRTRNSRICERIGTRAQPSELVYRDGNLVSGSLEALVQHMVPTEDYYPDRAYLFAFLLSARLFIKPHELLGEVCALCEHQQNLNGEGGKERLHRFVPRLVQLLTEWTETFPYDFRDERVMGHVRNITQKVANVDAAARQEVSVLLQNLLVKFTALERYEEALSRLANEATTEPLAQVDVTELCPSATVLAQQLTHIELERLSYIGPEEFVQAFAKVSESAHLETSFKDMKKTRNLESYVQWFNRLSYFVATEVCKHAKKKQRVRVVEYWIEAARECFNIGNFNSLMAIIAGLNMSPISRLKKTWSKVQSAKFSILETQMDPTGNFSSYRSTLKAAMWRSAGATDERQRIVVPFFSLLVKDLYFLNEGCSNKLPNGHINFEKFWQLAKQVTEFIAWKQVACPFEKNTRVIAFLQASPVLSENALALASFECEPPDNNHEKDRYKALNIHKTVRSTVKNERNDRRTQLALILTKSNSPQVRTNSNGIIPAIKSNLRAAADARCCNGRAQSILCSLHYQHRRPLVRNFELEMRKKICLKVRTRTAAAERRRGAATAAVRRRRWRDYVFRTRLGYIRHHHSLEVGQLHVFALQCVHSIYSSAYLYATRDYPLARSIRLYLCRDK</sequence>
<protein>
    <recommendedName>
        <fullName evidence="8">Ras-GEF domain-containing protein</fullName>
    </recommendedName>
</protein>
<name>A0A6H5J6N8_9HYME</name>
<evidence type="ECO:0000259" key="4">
    <source>
        <dbReference type="PROSITE" id="PS50009"/>
    </source>
</evidence>
<reference evidence="6 7" key="1">
    <citation type="submission" date="2020-02" db="EMBL/GenBank/DDBJ databases">
        <authorList>
            <person name="Ferguson B K."/>
        </authorList>
    </citation>
    <scope>NUCLEOTIDE SEQUENCE [LARGE SCALE GENOMIC DNA]</scope>
</reference>